<feature type="compositionally biased region" description="Polar residues" evidence="2">
    <location>
        <begin position="369"/>
        <end position="383"/>
    </location>
</feature>
<feature type="compositionally biased region" description="Polar residues" evidence="2">
    <location>
        <begin position="646"/>
        <end position="658"/>
    </location>
</feature>
<evidence type="ECO:0000259" key="3">
    <source>
        <dbReference type="Pfam" id="PF14908"/>
    </source>
</evidence>
<feature type="region of interest" description="Disordered" evidence="2">
    <location>
        <begin position="234"/>
        <end position="303"/>
    </location>
</feature>
<dbReference type="InterPro" id="IPR028034">
    <property type="entry name" value="HU-CCDC81"/>
</dbReference>
<name>A0A5J4V8T7_9EUKA</name>
<feature type="coiled-coil region" evidence="1">
    <location>
        <begin position="525"/>
        <end position="555"/>
    </location>
</feature>
<feature type="compositionally biased region" description="Low complexity" evidence="2">
    <location>
        <begin position="349"/>
        <end position="358"/>
    </location>
</feature>
<organism evidence="4 5">
    <name type="scientific">Streblomastix strix</name>
    <dbReference type="NCBI Taxonomy" id="222440"/>
    <lineage>
        <taxon>Eukaryota</taxon>
        <taxon>Metamonada</taxon>
        <taxon>Preaxostyla</taxon>
        <taxon>Oxymonadida</taxon>
        <taxon>Streblomastigidae</taxon>
        <taxon>Streblomastix</taxon>
    </lineage>
</organism>
<dbReference type="Proteomes" id="UP000324800">
    <property type="component" value="Unassembled WGS sequence"/>
</dbReference>
<feature type="coiled-coil region" evidence="1">
    <location>
        <begin position="963"/>
        <end position="990"/>
    </location>
</feature>
<feature type="region of interest" description="Disordered" evidence="2">
    <location>
        <begin position="600"/>
        <end position="688"/>
    </location>
</feature>
<reference evidence="4 5" key="1">
    <citation type="submission" date="2019-03" db="EMBL/GenBank/DDBJ databases">
        <title>Single cell metagenomics reveals metabolic interactions within the superorganism composed of flagellate Streblomastix strix and complex community of Bacteroidetes bacteria on its surface.</title>
        <authorList>
            <person name="Treitli S.C."/>
            <person name="Kolisko M."/>
            <person name="Husnik F."/>
            <person name="Keeling P."/>
            <person name="Hampl V."/>
        </authorList>
    </citation>
    <scope>NUCLEOTIDE SEQUENCE [LARGE SCALE GENOMIC DNA]</scope>
    <source>
        <strain evidence="4">ST1C</strain>
    </source>
</reference>
<evidence type="ECO:0000256" key="1">
    <source>
        <dbReference type="SAM" id="Coils"/>
    </source>
</evidence>
<feature type="region of interest" description="Disordered" evidence="2">
    <location>
        <begin position="1042"/>
        <end position="1068"/>
    </location>
</feature>
<protein>
    <recommendedName>
        <fullName evidence="3">CCDC81 HU domain-containing protein</fullName>
    </recommendedName>
</protein>
<proteinExistence type="predicted"/>
<feature type="region of interest" description="Disordered" evidence="2">
    <location>
        <begin position="339"/>
        <end position="397"/>
    </location>
</feature>
<feature type="compositionally biased region" description="Polar residues" evidence="2">
    <location>
        <begin position="339"/>
        <end position="348"/>
    </location>
</feature>
<dbReference type="AlphaFoldDB" id="A0A5J4V8T7"/>
<sequence>MPITKSDIAEFASKTKGAPSAQEILGTWDSSCKFLESYMRQGKGVLFPDFGTFAYQVDKLNLGNTGSLNKRIPTFKVNAQFSASNGVSGKTNIMDTDNVSHNLLNFASVAAYNNQHREQANQAYKLFIIALGQAIHQGQGVTLDCHVGTFHVPPGSNWGTMNFKRQFYLDGFDVVPQTQQIPKNQTTRAIDNPLREMREDYHIKEGEDPSQIYDETNRQENQIFWKGREVVTHIKDGQPSSKERGGIMGTGPTGHKVSPARRHGIGDAGGKASTKKEGGSGSVEGGQKNPYDMPRLGNPSSRQLSDMAWRDMTMGDLNKGQAVKQAIYTTVSPISGKGSFNVNSLNPEQQYTGPQQQQNPSELSPAAQRKQTNAVNTDASTRNALGGTTPLLPSYDFPAGMSVGAKAARDMIGTDMQKRTEKQHELYNSIEHQTRDRRGTILNPSDRSGNVNAGSTGGTAYQYTNYQGSTAMSQTLGATKNWGRITKPRALSEQKRRPKNGLNSILKTQEIVESPKRDPLHDWYNSEYQSNYNTIQNMQNQYQEQQAELREYQGLRNSQADKSRDFYMSRNGGLGNLGEQGQRGTGNPAELEKLNITKNIKHTARGTDPGKAGSGQTTDKDDSPEDDGWRGGRGYDGINPQLYETYGQSLYHTGGNTNKSKKRSSTGTNEDNRLPKIHPASQAGRDESVDRLAQTLPSISSKTSPQSNRDVQQQDLNLTGEQSKIWLRPTYTETKHTQLTNRDPVFLTQVASRAYQPGSTYNTTTTGPAHASEVAKLREFNGSQSLRAVPGMDPQFCRVCHRWSEILPAPNMCSQCIQRGILIRDRAKREEYEAYDQYETQAYHQRRDEEDLEEDRQAGLAARAARALADEKNVELIAERDRTYQLHKDDDAIIGGKVKLNDVFNYRADDTFLTPEQKLEFGRKLQQQIDDDFDKKRRFKESELEIGRQMDERDNKIAREQAERDLKKKYDMQEEQRLGLEAQLSEEEEARKYRMPRLLGYNRDNRNRAGEMVDPFTNQYEPSNEERQQVKDNLKRELQMQIDERGIKERDALEKQKADERTTSEMQRDAFEKECDEINREYQDAREKQKQAYEKQMAERVIPSYTYGYDDPDGDRFTRGLTPTEIHTRKIGDQNNLDQILRRQIEADNAKRDQERAEFLQDAADTIAHDEYEKDCDRKSKEAHDAYALTNRDDLVRQIDQQNKAKLADRDQWKTISNTTLSPQIGRDDVRVDCEKPYYRVKLVTKKRRMIDGF</sequence>
<feature type="domain" description="CCDC81 HU" evidence="3">
    <location>
        <begin position="14"/>
        <end position="83"/>
    </location>
</feature>
<comment type="caution">
    <text evidence="4">The sequence shown here is derived from an EMBL/GenBank/DDBJ whole genome shotgun (WGS) entry which is preliminary data.</text>
</comment>
<evidence type="ECO:0000313" key="4">
    <source>
        <dbReference type="EMBL" id="KAA6378905.1"/>
    </source>
</evidence>
<evidence type="ECO:0000313" key="5">
    <source>
        <dbReference type="Proteomes" id="UP000324800"/>
    </source>
</evidence>
<dbReference type="EMBL" id="SNRW01008842">
    <property type="protein sequence ID" value="KAA6378905.1"/>
    <property type="molecule type" value="Genomic_DNA"/>
</dbReference>
<evidence type="ECO:0000256" key="2">
    <source>
        <dbReference type="SAM" id="MobiDB-lite"/>
    </source>
</evidence>
<feature type="compositionally biased region" description="Gly residues" evidence="2">
    <location>
        <begin position="572"/>
        <end position="584"/>
    </location>
</feature>
<feature type="region of interest" description="Disordered" evidence="2">
    <location>
        <begin position="558"/>
        <end position="588"/>
    </location>
</feature>
<dbReference type="OrthoDB" id="125906at2759"/>
<gene>
    <name evidence="4" type="ORF">EZS28_025568</name>
</gene>
<dbReference type="Pfam" id="PF14908">
    <property type="entry name" value="HU-CCDC81_euk_1"/>
    <property type="match status" value="1"/>
</dbReference>
<feature type="compositionally biased region" description="Basic and acidic residues" evidence="2">
    <location>
        <begin position="558"/>
        <end position="567"/>
    </location>
</feature>
<feature type="compositionally biased region" description="Basic and acidic residues" evidence="2">
    <location>
        <begin position="234"/>
        <end position="245"/>
    </location>
</feature>
<accession>A0A5J4V8T7</accession>
<feature type="coiled-coil region" evidence="1">
    <location>
        <begin position="1068"/>
        <end position="1099"/>
    </location>
</feature>
<keyword evidence="1" id="KW-0175">Coiled coil</keyword>